<feature type="compositionally biased region" description="Polar residues" evidence="1">
    <location>
        <begin position="311"/>
        <end position="334"/>
    </location>
</feature>
<feature type="region of interest" description="Disordered" evidence="1">
    <location>
        <begin position="201"/>
        <end position="334"/>
    </location>
</feature>
<name>A0AAN6XFY8_9PEZI</name>
<feature type="non-terminal residue" evidence="2">
    <location>
        <position position="530"/>
    </location>
</feature>
<dbReference type="Proteomes" id="UP001303160">
    <property type="component" value="Unassembled WGS sequence"/>
</dbReference>
<accession>A0AAN6XFY8</accession>
<reference evidence="2" key="2">
    <citation type="submission" date="2023-05" db="EMBL/GenBank/DDBJ databases">
        <authorList>
            <consortium name="Lawrence Berkeley National Laboratory"/>
            <person name="Steindorff A."/>
            <person name="Hensen N."/>
            <person name="Bonometti L."/>
            <person name="Westerberg I."/>
            <person name="Brannstrom I.O."/>
            <person name="Guillou S."/>
            <person name="Cros-Aarteil S."/>
            <person name="Calhoun S."/>
            <person name="Haridas S."/>
            <person name="Kuo A."/>
            <person name="Mondo S."/>
            <person name="Pangilinan J."/>
            <person name="Riley R."/>
            <person name="Labutti K."/>
            <person name="Andreopoulos B."/>
            <person name="Lipzen A."/>
            <person name="Chen C."/>
            <person name="Yanf M."/>
            <person name="Daum C."/>
            <person name="Ng V."/>
            <person name="Clum A."/>
            <person name="Ohm R."/>
            <person name="Martin F."/>
            <person name="Silar P."/>
            <person name="Natvig D."/>
            <person name="Lalanne C."/>
            <person name="Gautier V."/>
            <person name="Ament-Velasquez S.L."/>
            <person name="Kruys A."/>
            <person name="Hutchinson M.I."/>
            <person name="Powell A.J."/>
            <person name="Barry K."/>
            <person name="Miller A.N."/>
            <person name="Grigoriev I.V."/>
            <person name="Debuchy R."/>
            <person name="Gladieux P."/>
            <person name="Thoren M.H."/>
            <person name="Johannesson H."/>
        </authorList>
    </citation>
    <scope>NUCLEOTIDE SEQUENCE</scope>
    <source>
        <strain evidence="2">CBS 315.58</strain>
    </source>
</reference>
<evidence type="ECO:0000256" key="1">
    <source>
        <dbReference type="SAM" id="MobiDB-lite"/>
    </source>
</evidence>
<feature type="compositionally biased region" description="Polar residues" evidence="1">
    <location>
        <begin position="251"/>
        <end position="268"/>
    </location>
</feature>
<feature type="compositionally biased region" description="Basic and acidic residues" evidence="1">
    <location>
        <begin position="301"/>
        <end position="310"/>
    </location>
</feature>
<keyword evidence="3" id="KW-1185">Reference proteome</keyword>
<organism evidence="2 3">
    <name type="scientific">Triangularia verruculosa</name>
    <dbReference type="NCBI Taxonomy" id="2587418"/>
    <lineage>
        <taxon>Eukaryota</taxon>
        <taxon>Fungi</taxon>
        <taxon>Dikarya</taxon>
        <taxon>Ascomycota</taxon>
        <taxon>Pezizomycotina</taxon>
        <taxon>Sordariomycetes</taxon>
        <taxon>Sordariomycetidae</taxon>
        <taxon>Sordariales</taxon>
        <taxon>Podosporaceae</taxon>
        <taxon>Triangularia</taxon>
    </lineage>
</organism>
<evidence type="ECO:0000313" key="3">
    <source>
        <dbReference type="Proteomes" id="UP001303160"/>
    </source>
</evidence>
<sequence length="530" mass="58246">MCFREFISYQCAHRSPPVLRTCAMTTEAHSNPVCDKRPDRQYIADTGCTVCERCHHGRWVMIREREHRWMHERGACGCDVVFHGLLNTPQVSGLDASFPISDESRLLGFGVEESEFQETKGKEKATMKKASVPPLYTEINTAEGRSVVQLRIKSLYAGEWRDDHRALHEAGKCNCHAVFAPVKPMIPDEDLTPEERKMVESWRDQANAAESQGKEVKPYEDGYETEDAVSDRRLREIQETFGGFQVKANEDTTPPQMSSGKISHTAEPSEQGYRRMGRRNAHPKSQPPFQRRNLGGKRRGGKDQARERSQTHPLAQHATQANSGYPSQSGSGAPTSIALASQGWVYDPFTNQMTMLTHGQNASPSAPGVYNSSAQLPQLSQAAHPAFPTTALGPSPWVQEHTQVQQKAEPFRCSPGFDYSSIDDPNYVDVVGTPICGIPIGGEAHMPTWSECVLRNPEASPVESSPYTVIEEASHVEAETGPYIVVGYNSNSADSKSDAGYGTTDDDSAIADGDLLGPGGSPTSQRRHSA</sequence>
<reference evidence="2" key="1">
    <citation type="journal article" date="2023" name="Mol. Phylogenet. Evol.">
        <title>Genome-scale phylogeny and comparative genomics of the fungal order Sordariales.</title>
        <authorList>
            <person name="Hensen N."/>
            <person name="Bonometti L."/>
            <person name="Westerberg I."/>
            <person name="Brannstrom I.O."/>
            <person name="Guillou S."/>
            <person name="Cros-Aarteil S."/>
            <person name="Calhoun S."/>
            <person name="Haridas S."/>
            <person name="Kuo A."/>
            <person name="Mondo S."/>
            <person name="Pangilinan J."/>
            <person name="Riley R."/>
            <person name="LaButti K."/>
            <person name="Andreopoulos B."/>
            <person name="Lipzen A."/>
            <person name="Chen C."/>
            <person name="Yan M."/>
            <person name="Daum C."/>
            <person name="Ng V."/>
            <person name="Clum A."/>
            <person name="Steindorff A."/>
            <person name="Ohm R.A."/>
            <person name="Martin F."/>
            <person name="Silar P."/>
            <person name="Natvig D.O."/>
            <person name="Lalanne C."/>
            <person name="Gautier V."/>
            <person name="Ament-Velasquez S.L."/>
            <person name="Kruys A."/>
            <person name="Hutchinson M.I."/>
            <person name="Powell A.J."/>
            <person name="Barry K."/>
            <person name="Miller A.N."/>
            <person name="Grigoriev I.V."/>
            <person name="Debuchy R."/>
            <person name="Gladieux P."/>
            <person name="Hiltunen Thoren M."/>
            <person name="Johannesson H."/>
        </authorList>
    </citation>
    <scope>NUCLEOTIDE SEQUENCE</scope>
    <source>
        <strain evidence="2">CBS 315.58</strain>
    </source>
</reference>
<dbReference type="AlphaFoldDB" id="A0AAN6XFY8"/>
<protein>
    <submittedName>
        <fullName evidence="2">Uncharacterized protein</fullName>
    </submittedName>
</protein>
<evidence type="ECO:0000313" key="2">
    <source>
        <dbReference type="EMBL" id="KAK4197882.1"/>
    </source>
</evidence>
<proteinExistence type="predicted"/>
<feature type="region of interest" description="Disordered" evidence="1">
    <location>
        <begin position="494"/>
        <end position="530"/>
    </location>
</feature>
<comment type="caution">
    <text evidence="2">The sequence shown here is derived from an EMBL/GenBank/DDBJ whole genome shotgun (WGS) entry which is preliminary data.</text>
</comment>
<gene>
    <name evidence="2" type="ORF">QBC40DRAFT_332790</name>
</gene>
<dbReference type="EMBL" id="MU863955">
    <property type="protein sequence ID" value="KAK4197882.1"/>
    <property type="molecule type" value="Genomic_DNA"/>
</dbReference>
<feature type="compositionally biased region" description="Basic and acidic residues" evidence="1">
    <location>
        <begin position="229"/>
        <end position="238"/>
    </location>
</feature>